<dbReference type="EMBL" id="JAFMYU010000012">
    <property type="protein sequence ID" value="MBO0932464.1"/>
    <property type="molecule type" value="Genomic_DNA"/>
</dbReference>
<dbReference type="RefSeq" id="WP_207336425.1">
    <property type="nucleotide sequence ID" value="NZ_JAFMYU010000012.1"/>
</dbReference>
<dbReference type="PROSITE" id="PS51123">
    <property type="entry name" value="OMPA_2"/>
    <property type="match status" value="1"/>
</dbReference>
<evidence type="ECO:0000256" key="3">
    <source>
        <dbReference type="ARBA" id="ARBA00023237"/>
    </source>
</evidence>
<gene>
    <name evidence="7" type="ORF">J2I48_15740</name>
</gene>
<keyword evidence="8" id="KW-1185">Reference proteome</keyword>
<reference evidence="7 8" key="1">
    <citation type="submission" date="2021-03" db="EMBL/GenBank/DDBJ databases">
        <title>Fibrella sp. HMF5036 genome sequencing and assembly.</title>
        <authorList>
            <person name="Kang H."/>
            <person name="Kim H."/>
            <person name="Bae S."/>
            <person name="Joh K."/>
        </authorList>
    </citation>
    <scope>NUCLEOTIDE SEQUENCE [LARGE SCALE GENOMIC DNA]</scope>
    <source>
        <strain evidence="7 8">HMF5036</strain>
    </source>
</reference>
<feature type="chain" id="PRO_5037621568" evidence="5">
    <location>
        <begin position="20"/>
        <end position="452"/>
    </location>
</feature>
<evidence type="ECO:0000256" key="4">
    <source>
        <dbReference type="PROSITE-ProRule" id="PRU00473"/>
    </source>
</evidence>
<keyword evidence="5" id="KW-0732">Signal</keyword>
<dbReference type="InterPro" id="IPR006665">
    <property type="entry name" value="OmpA-like"/>
</dbReference>
<accession>A0A939G5F2</accession>
<dbReference type="Proteomes" id="UP000664795">
    <property type="component" value="Unassembled WGS sequence"/>
</dbReference>
<dbReference type="AlphaFoldDB" id="A0A939G5F2"/>
<organism evidence="7 8">
    <name type="scientific">Fibrella aquatilis</name>
    <dbReference type="NCBI Taxonomy" id="2817059"/>
    <lineage>
        <taxon>Bacteria</taxon>
        <taxon>Pseudomonadati</taxon>
        <taxon>Bacteroidota</taxon>
        <taxon>Cytophagia</taxon>
        <taxon>Cytophagales</taxon>
        <taxon>Spirosomataceae</taxon>
        <taxon>Fibrella</taxon>
    </lineage>
</organism>
<comment type="caution">
    <text evidence="7">The sequence shown here is derived from an EMBL/GenBank/DDBJ whole genome shotgun (WGS) entry which is preliminary data.</text>
</comment>
<dbReference type="CDD" id="cd07185">
    <property type="entry name" value="OmpA_C-like"/>
    <property type="match status" value="1"/>
</dbReference>
<keyword evidence="3" id="KW-0998">Cell outer membrane</keyword>
<evidence type="ECO:0000256" key="1">
    <source>
        <dbReference type="ARBA" id="ARBA00004442"/>
    </source>
</evidence>
<feature type="signal peptide" evidence="5">
    <location>
        <begin position="1"/>
        <end position="19"/>
    </location>
</feature>
<name>A0A939G5F2_9BACT</name>
<dbReference type="PANTHER" id="PTHR30329">
    <property type="entry name" value="STATOR ELEMENT OF FLAGELLAR MOTOR COMPLEX"/>
    <property type="match status" value="1"/>
</dbReference>
<evidence type="ECO:0000256" key="2">
    <source>
        <dbReference type="ARBA" id="ARBA00023136"/>
    </source>
</evidence>
<dbReference type="InterPro" id="IPR006664">
    <property type="entry name" value="OMP_bac"/>
</dbReference>
<evidence type="ECO:0000313" key="7">
    <source>
        <dbReference type="EMBL" id="MBO0932464.1"/>
    </source>
</evidence>
<dbReference type="Gene3D" id="3.30.1330.60">
    <property type="entry name" value="OmpA-like domain"/>
    <property type="match status" value="1"/>
</dbReference>
<sequence>MRLLLLCGFTLLHTLAVRAGVCVRLVGVVQDFATHQPLSAKLSVRVGAGRMALGTSADGTGQFTVDVACTATALLIERTGYRPQRLPLNLTMFSAPAEVYVVIPLVAVDRQGTDRPYLQTEQKHYVQPAGGLSAGQVQHSTFAVADALAGAPLRAQVCFFFTKTGKKTCLDTDAAGLCTIDFTDKDIVAIEVQAAGYQAYQGNISVEQLGGPALRHEVRLLRELTILAVQSGPVGPGLLPQGELQREGTSTPQRLLAVAGRAGVFTANDLVPGRYELRLVDQASNVLQRRPISVVTGLNVQPVTMATRPVSVTAAPTAPLATPSAAPVLADNLPVVFFDEGSYALTGAARATLQQVGAYLLQHPDVHLRLVGHTDRLGDENLNKYLGEFRAKVVANCLHWQGVADDRLHIEGYGSRFLVGAQDNAESRGRNRRVTLKLIPAQPQTATVSNYK</sequence>
<dbReference type="SUPFAM" id="SSF103088">
    <property type="entry name" value="OmpA-like"/>
    <property type="match status" value="1"/>
</dbReference>
<evidence type="ECO:0000313" key="8">
    <source>
        <dbReference type="Proteomes" id="UP000664795"/>
    </source>
</evidence>
<dbReference type="InterPro" id="IPR036737">
    <property type="entry name" value="OmpA-like_sf"/>
</dbReference>
<evidence type="ECO:0000259" key="6">
    <source>
        <dbReference type="PROSITE" id="PS51123"/>
    </source>
</evidence>
<comment type="subcellular location">
    <subcellularLocation>
        <location evidence="1">Cell outer membrane</location>
    </subcellularLocation>
</comment>
<protein>
    <submittedName>
        <fullName evidence="7">OmpA family protein</fullName>
    </submittedName>
</protein>
<dbReference type="InterPro" id="IPR050330">
    <property type="entry name" value="Bact_OuterMem_StrucFunc"/>
</dbReference>
<feature type="domain" description="OmpA-like" evidence="6">
    <location>
        <begin position="325"/>
        <end position="442"/>
    </location>
</feature>
<dbReference type="PRINTS" id="PR01021">
    <property type="entry name" value="OMPADOMAIN"/>
</dbReference>
<keyword evidence="2 4" id="KW-0472">Membrane</keyword>
<proteinExistence type="predicted"/>
<evidence type="ECO:0000256" key="5">
    <source>
        <dbReference type="SAM" id="SignalP"/>
    </source>
</evidence>
<dbReference type="Pfam" id="PF00691">
    <property type="entry name" value="OmpA"/>
    <property type="match status" value="1"/>
</dbReference>
<dbReference type="PANTHER" id="PTHR30329:SF21">
    <property type="entry name" value="LIPOPROTEIN YIAD-RELATED"/>
    <property type="match status" value="1"/>
</dbReference>
<dbReference type="GO" id="GO:0009279">
    <property type="term" value="C:cell outer membrane"/>
    <property type="evidence" value="ECO:0007669"/>
    <property type="project" value="UniProtKB-SubCell"/>
</dbReference>